<gene>
    <name evidence="1" type="primary">ga03547</name>
    <name evidence="1" type="ORF">PR202_ga03547</name>
</gene>
<sequence length="108" mass="11777">MTPSPYEPYSLHAQSPLAIGCHRCLLSDPRPCCSLLRPRPLLPLHSASRLRPPAAPPLPPHTAQSSVACCLGPAAIARCCASDRRRHLLCPLVIYYSALNLPLLRPRP</sequence>
<evidence type="ECO:0000313" key="2">
    <source>
        <dbReference type="Proteomes" id="UP001054889"/>
    </source>
</evidence>
<reference evidence="1" key="2">
    <citation type="submission" date="2021-12" db="EMBL/GenBank/DDBJ databases">
        <title>Resequencing data analysis of finger millet.</title>
        <authorList>
            <person name="Hatakeyama M."/>
            <person name="Aluri S."/>
            <person name="Balachadran M.T."/>
            <person name="Sivarajan S.R."/>
            <person name="Poveda L."/>
            <person name="Shimizu-Inatsugi R."/>
            <person name="Schlapbach R."/>
            <person name="Sreeman S.M."/>
            <person name="Shimizu K.K."/>
        </authorList>
    </citation>
    <scope>NUCLEOTIDE SEQUENCE</scope>
</reference>
<dbReference type="EMBL" id="BQKI01000002">
    <property type="protein sequence ID" value="GJM87580.1"/>
    <property type="molecule type" value="Genomic_DNA"/>
</dbReference>
<protein>
    <submittedName>
        <fullName evidence="1">Uncharacterized protein</fullName>
    </submittedName>
</protein>
<comment type="caution">
    <text evidence="1">The sequence shown here is derived from an EMBL/GenBank/DDBJ whole genome shotgun (WGS) entry which is preliminary data.</text>
</comment>
<proteinExistence type="predicted"/>
<accession>A0AAV5BP91</accession>
<name>A0AAV5BP91_ELECO</name>
<organism evidence="1 2">
    <name type="scientific">Eleusine coracana subsp. coracana</name>
    <dbReference type="NCBI Taxonomy" id="191504"/>
    <lineage>
        <taxon>Eukaryota</taxon>
        <taxon>Viridiplantae</taxon>
        <taxon>Streptophyta</taxon>
        <taxon>Embryophyta</taxon>
        <taxon>Tracheophyta</taxon>
        <taxon>Spermatophyta</taxon>
        <taxon>Magnoliopsida</taxon>
        <taxon>Liliopsida</taxon>
        <taxon>Poales</taxon>
        <taxon>Poaceae</taxon>
        <taxon>PACMAD clade</taxon>
        <taxon>Chloridoideae</taxon>
        <taxon>Cynodonteae</taxon>
        <taxon>Eleusininae</taxon>
        <taxon>Eleusine</taxon>
    </lineage>
</organism>
<dbReference type="AlphaFoldDB" id="A0AAV5BP91"/>
<keyword evidence="2" id="KW-1185">Reference proteome</keyword>
<dbReference type="Proteomes" id="UP001054889">
    <property type="component" value="Unassembled WGS sequence"/>
</dbReference>
<reference evidence="1" key="1">
    <citation type="journal article" date="2018" name="DNA Res.">
        <title>Multiple hybrid de novo genome assembly of finger millet, an orphan allotetraploid crop.</title>
        <authorList>
            <person name="Hatakeyama M."/>
            <person name="Aluri S."/>
            <person name="Balachadran M.T."/>
            <person name="Sivarajan S.R."/>
            <person name="Patrignani A."/>
            <person name="Gruter S."/>
            <person name="Poveda L."/>
            <person name="Shimizu-Inatsugi R."/>
            <person name="Baeten J."/>
            <person name="Francoijs K.J."/>
            <person name="Nataraja K.N."/>
            <person name="Reddy Y.A.N."/>
            <person name="Phadnis S."/>
            <person name="Ravikumar R.L."/>
            <person name="Schlapbach R."/>
            <person name="Sreeman S.M."/>
            <person name="Shimizu K.K."/>
        </authorList>
    </citation>
    <scope>NUCLEOTIDE SEQUENCE</scope>
</reference>
<evidence type="ECO:0000313" key="1">
    <source>
        <dbReference type="EMBL" id="GJM87580.1"/>
    </source>
</evidence>